<gene>
    <name evidence="7" type="ORF">DMN91_003697</name>
</gene>
<evidence type="ECO:0000256" key="2">
    <source>
        <dbReference type="ARBA" id="ARBA00022695"/>
    </source>
</evidence>
<dbReference type="GO" id="GO:0071897">
    <property type="term" value="P:DNA biosynthetic process"/>
    <property type="evidence" value="ECO:0007669"/>
    <property type="project" value="UniProtKB-ARBA"/>
</dbReference>
<dbReference type="Gene3D" id="2.40.70.10">
    <property type="entry name" value="Acid Proteases"/>
    <property type="match status" value="1"/>
</dbReference>
<dbReference type="GO" id="GO:0004190">
    <property type="term" value="F:aspartic-type endopeptidase activity"/>
    <property type="evidence" value="ECO:0007669"/>
    <property type="project" value="InterPro"/>
</dbReference>
<feature type="domain" description="Peptidase A2" evidence="6">
    <location>
        <begin position="26"/>
        <end position="99"/>
    </location>
</feature>
<dbReference type="EMBL" id="QOIP01000004">
    <property type="protein sequence ID" value="RLU23492.1"/>
    <property type="molecule type" value="Genomic_DNA"/>
</dbReference>
<dbReference type="CDD" id="cd06094">
    <property type="entry name" value="RP_Saci_like"/>
    <property type="match status" value="1"/>
</dbReference>
<dbReference type="PANTHER" id="PTHR37984:SF5">
    <property type="entry name" value="PROTEIN NYNRIN-LIKE"/>
    <property type="match status" value="1"/>
</dbReference>
<organism evidence="7">
    <name type="scientific">Ooceraea biroi</name>
    <name type="common">Clonal raider ant</name>
    <name type="synonym">Cerapachys biroi</name>
    <dbReference type="NCBI Taxonomy" id="2015173"/>
    <lineage>
        <taxon>Eukaryota</taxon>
        <taxon>Metazoa</taxon>
        <taxon>Ecdysozoa</taxon>
        <taxon>Arthropoda</taxon>
        <taxon>Hexapoda</taxon>
        <taxon>Insecta</taxon>
        <taxon>Pterygota</taxon>
        <taxon>Neoptera</taxon>
        <taxon>Endopterygota</taxon>
        <taxon>Hymenoptera</taxon>
        <taxon>Apocrita</taxon>
        <taxon>Aculeata</taxon>
        <taxon>Formicoidea</taxon>
        <taxon>Formicidae</taxon>
        <taxon>Dorylinae</taxon>
        <taxon>Ooceraea</taxon>
    </lineage>
</organism>
<dbReference type="InterPro" id="IPR034132">
    <property type="entry name" value="RP_Saci-like"/>
</dbReference>
<keyword evidence="2" id="KW-0548">Nucleotidyltransferase</keyword>
<dbReference type="InterPro" id="IPR050951">
    <property type="entry name" value="Retrovirus_Pol_polyprotein"/>
</dbReference>
<dbReference type="OrthoDB" id="8033893at2759"/>
<name>A0A3L8DT70_OOCBI</name>
<dbReference type="FunFam" id="2.40.70.10:FF:000130">
    <property type="entry name" value="Retrovirus-related Pol polyprotein from transposon opus-like Protein"/>
    <property type="match status" value="1"/>
</dbReference>
<evidence type="ECO:0000313" key="7">
    <source>
        <dbReference type="EMBL" id="RLU23492.1"/>
    </source>
</evidence>
<evidence type="ECO:0000256" key="3">
    <source>
        <dbReference type="ARBA" id="ARBA00022722"/>
    </source>
</evidence>
<dbReference type="Gene3D" id="3.10.10.10">
    <property type="entry name" value="HIV Type 1 Reverse Transcriptase, subunit A, domain 1"/>
    <property type="match status" value="1"/>
</dbReference>
<accession>A0A3L8DT70</accession>
<reference evidence="7" key="1">
    <citation type="journal article" date="2018" name="Genome Res.">
        <title>The genomic architecture and molecular evolution of ant odorant receptors.</title>
        <authorList>
            <person name="McKenzie S.K."/>
            <person name="Kronauer D.J.C."/>
        </authorList>
    </citation>
    <scope>NUCLEOTIDE SEQUENCE [LARGE SCALE GENOMIC DNA]</scope>
    <source>
        <strain evidence="7">Clonal line C1</strain>
    </source>
</reference>
<dbReference type="InterPro" id="IPR043502">
    <property type="entry name" value="DNA/RNA_pol_sf"/>
</dbReference>
<keyword evidence="1" id="KW-0808">Transferase</keyword>
<dbReference type="PROSITE" id="PS00141">
    <property type="entry name" value="ASP_PROTEASE"/>
    <property type="match status" value="1"/>
</dbReference>
<dbReference type="InterPro" id="IPR021109">
    <property type="entry name" value="Peptidase_aspartic_dom_sf"/>
</dbReference>
<dbReference type="PROSITE" id="PS50175">
    <property type="entry name" value="ASP_PROT_RETROV"/>
    <property type="match status" value="1"/>
</dbReference>
<evidence type="ECO:0000256" key="5">
    <source>
        <dbReference type="ARBA" id="ARBA00022801"/>
    </source>
</evidence>
<evidence type="ECO:0000256" key="1">
    <source>
        <dbReference type="ARBA" id="ARBA00022679"/>
    </source>
</evidence>
<dbReference type="InterPro" id="IPR001995">
    <property type="entry name" value="Peptidase_A2_cat"/>
</dbReference>
<keyword evidence="4" id="KW-0255">Endonuclease</keyword>
<dbReference type="SUPFAM" id="SSF50630">
    <property type="entry name" value="Acid proteases"/>
    <property type="match status" value="1"/>
</dbReference>
<dbReference type="GO" id="GO:0016779">
    <property type="term" value="F:nucleotidyltransferase activity"/>
    <property type="evidence" value="ECO:0007669"/>
    <property type="project" value="UniProtKB-KW"/>
</dbReference>
<dbReference type="GO" id="GO:0004519">
    <property type="term" value="F:endonuclease activity"/>
    <property type="evidence" value="ECO:0007669"/>
    <property type="project" value="UniProtKB-KW"/>
</dbReference>
<dbReference type="PANTHER" id="PTHR37984">
    <property type="entry name" value="PROTEIN CBG26694"/>
    <property type="match status" value="1"/>
</dbReference>
<reference evidence="7" key="2">
    <citation type="submission" date="2018-07" db="EMBL/GenBank/DDBJ databases">
        <authorList>
            <person name="Mckenzie S.K."/>
            <person name="Kronauer D.J.C."/>
        </authorList>
    </citation>
    <scope>NUCLEOTIDE SEQUENCE</scope>
    <source>
        <strain evidence="7">Clonal line C1</strain>
    </source>
</reference>
<dbReference type="SUPFAM" id="SSF56672">
    <property type="entry name" value="DNA/RNA polymerases"/>
    <property type="match status" value="1"/>
</dbReference>
<dbReference type="Proteomes" id="UP000279307">
    <property type="component" value="Chromosome 4"/>
</dbReference>
<dbReference type="InterPro" id="IPR001969">
    <property type="entry name" value="Aspartic_peptidase_AS"/>
</dbReference>
<keyword evidence="5" id="KW-0378">Hydrolase</keyword>
<sequence>MPPSVGAMNGGQPQDKLLITDKNSGITFLIDTGSDVSLLPRSHQVYGTKPTPYQLFAANGTLIDTYGEKVLTLNLGLRRAFKWSFCVAGVTRPIIGADLLKQYGLLVDLRGKRLIDSTTNCCTSGTLHKSSQISILSVNPNSEYHQLLKSFPDLIRKPQSYTSRTHGIHHHIITKGPLVASWPRRLPAEKLKLAKEAFRNLVEAGIFRPSSSPWAAPLHLAPKKEGT</sequence>
<dbReference type="GO" id="GO:0006508">
    <property type="term" value="P:proteolysis"/>
    <property type="evidence" value="ECO:0007669"/>
    <property type="project" value="InterPro"/>
</dbReference>
<evidence type="ECO:0000259" key="6">
    <source>
        <dbReference type="PROSITE" id="PS50175"/>
    </source>
</evidence>
<evidence type="ECO:0000256" key="4">
    <source>
        <dbReference type="ARBA" id="ARBA00022759"/>
    </source>
</evidence>
<proteinExistence type="predicted"/>
<comment type="caution">
    <text evidence="7">The sequence shown here is derived from an EMBL/GenBank/DDBJ whole genome shotgun (WGS) entry which is preliminary data.</text>
</comment>
<dbReference type="AlphaFoldDB" id="A0A3L8DT70"/>
<keyword evidence="3" id="KW-0540">Nuclease</keyword>
<protein>
    <recommendedName>
        <fullName evidence="6">Peptidase A2 domain-containing protein</fullName>
    </recommendedName>
</protein>